<organism evidence="2 3">
    <name type="scientific">Arcicella aquatica</name>
    <dbReference type="NCBI Taxonomy" id="217141"/>
    <lineage>
        <taxon>Bacteria</taxon>
        <taxon>Pseudomonadati</taxon>
        <taxon>Bacteroidota</taxon>
        <taxon>Cytophagia</taxon>
        <taxon>Cytophagales</taxon>
        <taxon>Flectobacillaceae</taxon>
        <taxon>Arcicella</taxon>
    </lineage>
</organism>
<evidence type="ECO:0000313" key="3">
    <source>
        <dbReference type="Proteomes" id="UP001304671"/>
    </source>
</evidence>
<proteinExistence type="predicted"/>
<dbReference type="Pfam" id="PF10023">
    <property type="entry name" value="Aminopep"/>
    <property type="match status" value="1"/>
</dbReference>
<dbReference type="InterPro" id="IPR014553">
    <property type="entry name" value="Aminopept"/>
</dbReference>
<reference evidence="2 3" key="1">
    <citation type="submission" date="2023-12" db="EMBL/GenBank/DDBJ databases">
        <title>Novel species of the genus Arcicella isolated from rivers.</title>
        <authorList>
            <person name="Lu H."/>
        </authorList>
    </citation>
    <scope>NUCLEOTIDE SEQUENCE [LARGE SCALE GENOMIC DNA]</scope>
    <source>
        <strain evidence="2 3">LMG 21963</strain>
    </source>
</reference>
<dbReference type="Proteomes" id="UP001304671">
    <property type="component" value="Unassembled WGS sequence"/>
</dbReference>
<gene>
    <name evidence="2" type="ORF">VB264_07300</name>
</gene>
<accession>A0ABU5QKK1</accession>
<keyword evidence="1" id="KW-0472">Membrane</keyword>
<name>A0ABU5QKK1_9BACT</name>
<keyword evidence="1" id="KW-1133">Transmembrane helix</keyword>
<keyword evidence="2" id="KW-0031">Aminopeptidase</keyword>
<dbReference type="GO" id="GO:0004177">
    <property type="term" value="F:aminopeptidase activity"/>
    <property type="evidence" value="ECO:0007669"/>
    <property type="project" value="UniProtKB-KW"/>
</dbReference>
<comment type="caution">
    <text evidence="2">The sequence shown here is derived from an EMBL/GenBank/DDBJ whole genome shotgun (WGS) entry which is preliminary data.</text>
</comment>
<sequence length="350" mass="41150">MALKIRRKYNFWLLFIVVLVIVFFWQRVWVVYLYQQARGGLDVAFNTRPLEEVLKDKNVADSLKKRILLIGEIKRFAIDSLGLQDNPKVYQTLYDQQGRPLVYLLTVAERYKMEAVMFNFPLIGNFTYKGFFDSTAAYHEENIWKLQGYDTEMGQGAAYSTLGWLPEPILSSMLYYSDGKLASLIIHEMTHGTIFVKDDHETSENLANFIGDYGAKRFLIYKYGKESPQFQKKNQSKEVRDKYIKHLNRGTLKLDSLYKTFEGKKLSDIRKDSLKYALIEEIEISQDTIFKNSTALPKPKIDRKDLPNNAYFIGFKTYNSKQNEFELIFQKQYKGNFEHFLKSMQKKYNQ</sequence>
<dbReference type="EC" id="3.4.11.-" evidence="2"/>
<keyword evidence="1" id="KW-0812">Transmembrane</keyword>
<keyword evidence="3" id="KW-1185">Reference proteome</keyword>
<feature type="transmembrane region" description="Helical" evidence="1">
    <location>
        <begin position="12"/>
        <end position="34"/>
    </location>
</feature>
<keyword evidence="2" id="KW-0378">Hydrolase</keyword>
<evidence type="ECO:0000313" key="2">
    <source>
        <dbReference type="EMBL" id="MEA5257583.1"/>
    </source>
</evidence>
<evidence type="ECO:0000256" key="1">
    <source>
        <dbReference type="SAM" id="Phobius"/>
    </source>
</evidence>
<dbReference type="EMBL" id="JAYFUL010000008">
    <property type="protein sequence ID" value="MEA5257583.1"/>
    <property type="molecule type" value="Genomic_DNA"/>
</dbReference>
<keyword evidence="2" id="KW-0645">Protease</keyword>
<protein>
    <submittedName>
        <fullName evidence="2">Aminopeptidase</fullName>
        <ecNumber evidence="2">3.4.11.-</ecNumber>
    </submittedName>
</protein>
<dbReference type="RefSeq" id="WP_323248056.1">
    <property type="nucleotide sequence ID" value="NZ_JAYFUL010000008.1"/>
</dbReference>